<name>A0A976QTH1_THEOR</name>
<gene>
    <name evidence="2" type="ORF">MACJ_001506</name>
</gene>
<feature type="transmembrane region" description="Helical" evidence="1">
    <location>
        <begin position="899"/>
        <end position="922"/>
    </location>
</feature>
<accession>A0A976QTH1</accession>
<proteinExistence type="predicted"/>
<protein>
    <submittedName>
        <fullName evidence="2">Uncharacterized protein</fullName>
    </submittedName>
</protein>
<dbReference type="EMBL" id="CP056068">
    <property type="protein sequence ID" value="UKJ90572.2"/>
    <property type="molecule type" value="Genomic_DNA"/>
</dbReference>
<sequence length="936" mass="107836">MNWEKDGHGNFDTKVGGQALIDHLDEIRYGLKKVLKIELGERATYNLMLSRDVGNADQFRIEKGYKVEVEQCTGCSNQFNGRFKTFHHKISKINGKFDYNSIGGLKFILPGMNKKPIKILLDDPKGSKTIGNLSYNLCMGDVYVYFSNDSDPSAQVPLFFYFNDKWYMPGTIQDYFAKWSYIEQSEVLNKMNRLVDDRIKDYVNKVNRMTNNLDEFQDFSVEFTRPVSSEVNEMPSVNSIKMPPVDDLEIFTVRKEKPSENFANSYVDIETTPFYNLKISSDNDIRKPCLDFEMPYIDPKIPSDNNMKIPSDDDKETPCVDLEMPSDIYVEKPYVDFQMPFIGLKKPHLADLEKFSVDGFEKPSIIHEDQPKEVPIYDILDFSQSHGPDVELGKGLRNFSDTGKHSEEELTGFPEPVIMAYTGLASASDESNQSHLGSILGGTFDKKNDYSCCNTKDTYCKNKLVEVKESKIGEHQKLITANYITYGHCAIDVEVEKSERKKSNTKETSDVRKSRLDITAKNLKIDRTIVRLTHTTDPEKDPLFKENDVYVHFYGNDPRPLLVYCNDSAFAPKGVKEYKNNWILVEDVDYSNRGDGNYRLESVLDKLHEISYKLNPVDISQLNCYGIETHFWEKIKIHVRYQKFGIYKLYIHTASEGHKLGELTYKDQYIVDPSYPNKYHEIKEVIVYYYIFDEENKYPLLIQLLFENHSHNLYYLLSSLDHLAWTKKYKIYLKLHRKENYEEAIFKILSQFLDKPEFTSLKNDIFSKFDTTEQIELQKHRATYSSSGETTVEPKASKLVDGVNSPTSDSVKTVSRDKKCRGVTRGDSIARCDSISTRDSSDNTYLYKYLASIEEGETATTKPERRTVRSAEAYLPNNPGTEIKVLKAVTTDVDSENKLLMYIIGASVGSLFGVAALIFLLYKLFKRYLRDMRPLV</sequence>
<keyword evidence="1" id="KW-0812">Transmembrane</keyword>
<dbReference type="Proteomes" id="UP000244803">
    <property type="component" value="Chromosome 2"/>
</dbReference>
<reference evidence="2" key="1">
    <citation type="submission" date="2022-07" db="EMBL/GenBank/DDBJ databases">
        <title>Evaluation of T. orientalis genome assembly methods using nanopore sequencing and analysis of variation between genomes.</title>
        <authorList>
            <person name="Yam J."/>
            <person name="Micallef M.L."/>
            <person name="Liu M."/>
            <person name="Djordjevic S.P."/>
            <person name="Bogema D.R."/>
            <person name="Jenkins C."/>
        </authorList>
    </citation>
    <scope>NUCLEOTIDE SEQUENCE</scope>
    <source>
        <strain evidence="2">Fish Creek</strain>
    </source>
</reference>
<dbReference type="OrthoDB" id="10574277at2759"/>
<evidence type="ECO:0000256" key="1">
    <source>
        <dbReference type="SAM" id="Phobius"/>
    </source>
</evidence>
<evidence type="ECO:0000313" key="2">
    <source>
        <dbReference type="EMBL" id="UKJ90572.2"/>
    </source>
</evidence>
<evidence type="ECO:0000313" key="3">
    <source>
        <dbReference type="Proteomes" id="UP000244803"/>
    </source>
</evidence>
<keyword evidence="1" id="KW-1133">Transmembrane helix</keyword>
<keyword evidence="1" id="KW-0472">Membrane</keyword>
<dbReference type="AlphaFoldDB" id="A0A976QTH1"/>
<organism evidence="2 3">
    <name type="scientific">Theileria orientalis</name>
    <dbReference type="NCBI Taxonomy" id="68886"/>
    <lineage>
        <taxon>Eukaryota</taxon>
        <taxon>Sar</taxon>
        <taxon>Alveolata</taxon>
        <taxon>Apicomplexa</taxon>
        <taxon>Aconoidasida</taxon>
        <taxon>Piroplasmida</taxon>
        <taxon>Theileriidae</taxon>
        <taxon>Theileria</taxon>
    </lineage>
</organism>